<evidence type="ECO:0000256" key="4">
    <source>
        <dbReference type="ARBA" id="ARBA00004496"/>
    </source>
</evidence>
<feature type="binding site" evidence="14 15">
    <location>
        <position position="19"/>
    </location>
    <ligand>
        <name>a divalent metal cation</name>
        <dbReference type="ChEBI" id="CHEBI:60240"/>
    </ligand>
</feature>
<evidence type="ECO:0000256" key="6">
    <source>
        <dbReference type="ARBA" id="ARBA00012180"/>
    </source>
</evidence>
<dbReference type="InterPro" id="IPR022898">
    <property type="entry name" value="RNase_HII"/>
</dbReference>
<keyword evidence="13 14" id="KW-0464">Manganese</keyword>
<dbReference type="PANTHER" id="PTHR10954">
    <property type="entry name" value="RIBONUCLEASE H2 SUBUNIT A"/>
    <property type="match status" value="1"/>
</dbReference>
<evidence type="ECO:0000259" key="17">
    <source>
        <dbReference type="PROSITE" id="PS51975"/>
    </source>
</evidence>
<dbReference type="GO" id="GO:0003723">
    <property type="term" value="F:RNA binding"/>
    <property type="evidence" value="ECO:0007669"/>
    <property type="project" value="UniProtKB-UniRule"/>
</dbReference>
<evidence type="ECO:0000256" key="12">
    <source>
        <dbReference type="ARBA" id="ARBA00022801"/>
    </source>
</evidence>
<dbReference type="SUPFAM" id="SSF53098">
    <property type="entry name" value="Ribonuclease H-like"/>
    <property type="match status" value="1"/>
</dbReference>
<keyword evidence="11 14" id="KW-0255">Endonuclease</keyword>
<dbReference type="HAMAP" id="MF_00052_B">
    <property type="entry name" value="RNase_HII_B"/>
    <property type="match status" value="1"/>
</dbReference>
<evidence type="ECO:0000256" key="2">
    <source>
        <dbReference type="ARBA" id="ARBA00001946"/>
    </source>
</evidence>
<dbReference type="RefSeq" id="WP_250248276.1">
    <property type="nucleotide sequence ID" value="NZ_CP097753.1"/>
</dbReference>
<dbReference type="Gene3D" id="3.30.420.10">
    <property type="entry name" value="Ribonuclease H-like superfamily/Ribonuclease H"/>
    <property type="match status" value="1"/>
</dbReference>
<reference evidence="18" key="1">
    <citation type="submission" date="2022-05" db="EMBL/GenBank/DDBJ databases">
        <title>Impact of host demography and evolutionary history on endosymbiont molecular evolution: a test in carpenter ants (Genus Camponotus) and their Blochmannia endosymbionts.</title>
        <authorList>
            <person name="Manthey J.D."/>
            <person name="Giron J.C."/>
            <person name="Hruska J.P."/>
        </authorList>
    </citation>
    <scope>NUCLEOTIDE SEQUENCE</scope>
    <source>
        <strain evidence="18">C-039</strain>
    </source>
</reference>
<evidence type="ECO:0000256" key="8">
    <source>
        <dbReference type="ARBA" id="ARBA00022490"/>
    </source>
</evidence>
<accession>A0A9Q8TVE9</accession>
<evidence type="ECO:0000256" key="15">
    <source>
        <dbReference type="PROSITE-ProRule" id="PRU01319"/>
    </source>
</evidence>
<proteinExistence type="inferred from homology"/>
<dbReference type="AlphaFoldDB" id="A0A9Q8TVE9"/>
<feature type="binding site" evidence="14 15">
    <location>
        <position position="20"/>
    </location>
    <ligand>
        <name>a divalent metal cation</name>
        <dbReference type="ChEBI" id="CHEBI:60240"/>
    </ligand>
</feature>
<comment type="function">
    <text evidence="3 14 16">Endonuclease that specifically degrades the RNA of RNA-DNA hybrids.</text>
</comment>
<evidence type="ECO:0000256" key="7">
    <source>
        <dbReference type="ARBA" id="ARBA00019179"/>
    </source>
</evidence>
<evidence type="ECO:0000256" key="9">
    <source>
        <dbReference type="ARBA" id="ARBA00022722"/>
    </source>
</evidence>
<evidence type="ECO:0000313" key="19">
    <source>
        <dbReference type="Proteomes" id="UP001056209"/>
    </source>
</evidence>
<evidence type="ECO:0000256" key="11">
    <source>
        <dbReference type="ARBA" id="ARBA00022759"/>
    </source>
</evidence>
<feature type="binding site" evidence="14 15">
    <location>
        <position position="111"/>
    </location>
    <ligand>
        <name>a divalent metal cation</name>
        <dbReference type="ChEBI" id="CHEBI:60240"/>
    </ligand>
</feature>
<dbReference type="PROSITE" id="PS51975">
    <property type="entry name" value="RNASE_H_2"/>
    <property type="match status" value="1"/>
</dbReference>
<dbReference type="Pfam" id="PF01351">
    <property type="entry name" value="RNase_HII"/>
    <property type="match status" value="1"/>
</dbReference>
<evidence type="ECO:0000256" key="14">
    <source>
        <dbReference type="HAMAP-Rule" id="MF_00052"/>
    </source>
</evidence>
<name>A0A9Q8TVE9_9ENTR</name>
<comment type="similarity">
    <text evidence="5 14 16">Belongs to the RNase HII family.</text>
</comment>
<dbReference type="GO" id="GO:0004523">
    <property type="term" value="F:RNA-DNA hybrid ribonuclease activity"/>
    <property type="evidence" value="ECO:0007669"/>
    <property type="project" value="UniProtKB-UniRule"/>
</dbReference>
<evidence type="ECO:0000313" key="18">
    <source>
        <dbReference type="EMBL" id="URJ27912.1"/>
    </source>
</evidence>
<dbReference type="EC" id="3.1.26.4" evidence="6 14"/>
<dbReference type="InterPro" id="IPR012337">
    <property type="entry name" value="RNaseH-like_sf"/>
</dbReference>
<keyword evidence="10 14" id="KW-0479">Metal-binding</keyword>
<dbReference type="EMBL" id="CP097753">
    <property type="protein sequence ID" value="URJ27912.1"/>
    <property type="molecule type" value="Genomic_DNA"/>
</dbReference>
<dbReference type="GO" id="GO:0006298">
    <property type="term" value="P:mismatch repair"/>
    <property type="evidence" value="ECO:0007669"/>
    <property type="project" value="TreeGrafter"/>
</dbReference>
<dbReference type="NCBIfam" id="NF000596">
    <property type="entry name" value="PRK00015.1-4"/>
    <property type="match status" value="1"/>
</dbReference>
<organism evidence="18 19">
    <name type="scientific">Candidatus Blochmannia vicinus</name>
    <name type="common">nom. nud.</name>
    <dbReference type="NCBI Taxonomy" id="251540"/>
    <lineage>
        <taxon>Bacteria</taxon>
        <taxon>Pseudomonadati</taxon>
        <taxon>Pseudomonadota</taxon>
        <taxon>Gammaproteobacteria</taxon>
        <taxon>Enterobacterales</taxon>
        <taxon>Enterobacteriaceae</taxon>
        <taxon>ant endosymbionts</taxon>
        <taxon>Candidatus Blochmanniella</taxon>
    </lineage>
</organism>
<evidence type="ECO:0000256" key="10">
    <source>
        <dbReference type="ARBA" id="ARBA00022723"/>
    </source>
</evidence>
<dbReference type="CDD" id="cd07182">
    <property type="entry name" value="RNase_HII_bacteria_HII_like"/>
    <property type="match status" value="1"/>
</dbReference>
<keyword evidence="8 14" id="KW-0963">Cytoplasm</keyword>
<dbReference type="NCBIfam" id="NF000595">
    <property type="entry name" value="PRK00015.1-3"/>
    <property type="match status" value="1"/>
</dbReference>
<dbReference type="GO" id="GO:0032299">
    <property type="term" value="C:ribonuclease H2 complex"/>
    <property type="evidence" value="ECO:0007669"/>
    <property type="project" value="TreeGrafter"/>
</dbReference>
<evidence type="ECO:0000256" key="16">
    <source>
        <dbReference type="RuleBase" id="RU003515"/>
    </source>
</evidence>
<dbReference type="InterPro" id="IPR036397">
    <property type="entry name" value="RNaseH_sf"/>
</dbReference>
<dbReference type="GO" id="GO:0005737">
    <property type="term" value="C:cytoplasm"/>
    <property type="evidence" value="ECO:0007669"/>
    <property type="project" value="UniProtKB-SubCell"/>
</dbReference>
<evidence type="ECO:0000256" key="5">
    <source>
        <dbReference type="ARBA" id="ARBA00007383"/>
    </source>
</evidence>
<keyword evidence="12 14" id="KW-0378">Hydrolase</keyword>
<sequence length="203" mass="22713">MKHQKYYLSKKSKLIAGVDEAGCGSLAGSVIAAAVILHPTQPVFGLADSKKISNNKRFNLYKNIIQNSLDWGIGSANVAEIDRFNILQARLLAMKRAVQNLSITPDLILIDGNHAPRFVEIPYQCFKKGDSRIPIISAASIIAKVTRDQDMVMLDIQYPKYGFAQNKGYPTAFHLNQLELYGPISHHRKSFAPIKHKIFHINK</sequence>
<evidence type="ECO:0000256" key="3">
    <source>
        <dbReference type="ARBA" id="ARBA00004065"/>
    </source>
</evidence>
<feature type="domain" description="RNase H type-2" evidence="17">
    <location>
        <begin position="13"/>
        <end position="203"/>
    </location>
</feature>
<evidence type="ECO:0000256" key="1">
    <source>
        <dbReference type="ARBA" id="ARBA00000077"/>
    </source>
</evidence>
<gene>
    <name evidence="14 18" type="primary">rnhB</name>
    <name evidence="18" type="ORF">M9393_01790</name>
</gene>
<evidence type="ECO:0000256" key="13">
    <source>
        <dbReference type="ARBA" id="ARBA00023211"/>
    </source>
</evidence>
<dbReference type="GO" id="GO:0030145">
    <property type="term" value="F:manganese ion binding"/>
    <property type="evidence" value="ECO:0007669"/>
    <property type="project" value="UniProtKB-UniRule"/>
</dbReference>
<dbReference type="FunFam" id="3.30.420.10:FF:000006">
    <property type="entry name" value="Ribonuclease HII"/>
    <property type="match status" value="1"/>
</dbReference>
<comment type="catalytic activity">
    <reaction evidence="1 14 15 16">
        <text>Endonucleolytic cleavage to 5'-phosphomonoester.</text>
        <dbReference type="EC" id="3.1.26.4"/>
    </reaction>
</comment>
<keyword evidence="9 14" id="KW-0540">Nuclease</keyword>
<comment type="cofactor">
    <cofactor evidence="2">
        <name>Mg(2+)</name>
        <dbReference type="ChEBI" id="CHEBI:18420"/>
    </cofactor>
</comment>
<protein>
    <recommendedName>
        <fullName evidence="7 14">Ribonuclease HII</fullName>
        <shortName evidence="14">RNase HII</shortName>
        <ecNumber evidence="6 14">3.1.26.4</ecNumber>
    </recommendedName>
</protein>
<comment type="cofactor">
    <cofactor evidence="14 15">
        <name>Mn(2+)</name>
        <dbReference type="ChEBI" id="CHEBI:29035"/>
    </cofactor>
    <cofactor evidence="14 15">
        <name>Mg(2+)</name>
        <dbReference type="ChEBI" id="CHEBI:18420"/>
    </cofactor>
    <text evidence="14 15">Manganese or magnesium. Binds 1 divalent metal ion per monomer in the absence of substrate. May bind a second metal ion after substrate binding.</text>
</comment>
<dbReference type="InterPro" id="IPR024567">
    <property type="entry name" value="RNase_HII/HIII_dom"/>
</dbReference>
<dbReference type="Proteomes" id="UP001056209">
    <property type="component" value="Chromosome"/>
</dbReference>
<comment type="subcellular location">
    <subcellularLocation>
        <location evidence="4 14">Cytoplasm</location>
    </subcellularLocation>
</comment>
<dbReference type="GO" id="GO:0043137">
    <property type="term" value="P:DNA replication, removal of RNA primer"/>
    <property type="evidence" value="ECO:0007669"/>
    <property type="project" value="TreeGrafter"/>
</dbReference>
<dbReference type="PANTHER" id="PTHR10954:SF18">
    <property type="entry name" value="RIBONUCLEASE HII"/>
    <property type="match status" value="1"/>
</dbReference>
<dbReference type="InterPro" id="IPR001352">
    <property type="entry name" value="RNase_HII/HIII"/>
</dbReference>